<dbReference type="OrthoDB" id="27389at2759"/>
<feature type="compositionally biased region" description="Polar residues" evidence="3">
    <location>
        <begin position="629"/>
        <end position="658"/>
    </location>
</feature>
<evidence type="ECO:0000256" key="3">
    <source>
        <dbReference type="SAM" id="MobiDB-lite"/>
    </source>
</evidence>
<dbReference type="GO" id="GO:0005096">
    <property type="term" value="F:GTPase activator activity"/>
    <property type="evidence" value="ECO:0007669"/>
    <property type="project" value="UniProtKB-KW"/>
</dbReference>
<dbReference type="OMA" id="PRTESWK"/>
<feature type="compositionally biased region" description="Polar residues" evidence="3">
    <location>
        <begin position="498"/>
        <end position="512"/>
    </location>
</feature>
<dbReference type="SUPFAM" id="SSF48350">
    <property type="entry name" value="GTPase activation domain, GAP"/>
    <property type="match status" value="1"/>
</dbReference>
<feature type="region of interest" description="Disordered" evidence="3">
    <location>
        <begin position="707"/>
        <end position="729"/>
    </location>
</feature>
<feature type="domain" description="Rho-GAP" evidence="4">
    <location>
        <begin position="274"/>
        <end position="460"/>
    </location>
</feature>
<dbReference type="RefSeq" id="XP_029705613.1">
    <property type="nucleotide sequence ID" value="XM_029849753.1"/>
</dbReference>
<dbReference type="GeneID" id="101063002"/>
<dbReference type="PANTHER" id="PTHR23179">
    <property type="entry name" value="T-CELL ACTIVATION RHO GTPASE ACTIVATING PROTEIN-RELATED"/>
    <property type="match status" value="1"/>
</dbReference>
<dbReference type="InParanoid" id="A0A674MIE8"/>
<dbReference type="Pfam" id="PF22286">
    <property type="entry name" value="RHG20_PH"/>
    <property type="match status" value="1"/>
</dbReference>
<reference evidence="5" key="3">
    <citation type="submission" date="2025-09" db="UniProtKB">
        <authorList>
            <consortium name="Ensembl"/>
        </authorList>
    </citation>
    <scope>IDENTIFICATION</scope>
</reference>
<dbReference type="PROSITE" id="PS50238">
    <property type="entry name" value="RHOGAP"/>
    <property type="match status" value="1"/>
</dbReference>
<proteinExistence type="predicted"/>
<organism evidence="5 6">
    <name type="scientific">Takifugu rubripes</name>
    <name type="common">Japanese pufferfish</name>
    <name type="synonym">Fugu rubripes</name>
    <dbReference type="NCBI Taxonomy" id="31033"/>
    <lineage>
        <taxon>Eukaryota</taxon>
        <taxon>Metazoa</taxon>
        <taxon>Chordata</taxon>
        <taxon>Craniata</taxon>
        <taxon>Vertebrata</taxon>
        <taxon>Euteleostomi</taxon>
        <taxon>Actinopterygii</taxon>
        <taxon>Neopterygii</taxon>
        <taxon>Teleostei</taxon>
        <taxon>Neoteleostei</taxon>
        <taxon>Acanthomorphata</taxon>
        <taxon>Eupercaria</taxon>
        <taxon>Tetraodontiformes</taxon>
        <taxon>Tetradontoidea</taxon>
        <taxon>Tetraodontidae</taxon>
        <taxon>Takifugu</taxon>
    </lineage>
</organism>
<dbReference type="AlphaFoldDB" id="A0A674MIE8"/>
<dbReference type="SMART" id="SM00324">
    <property type="entry name" value="RhoGAP"/>
    <property type="match status" value="1"/>
</dbReference>
<evidence type="ECO:0000313" key="6">
    <source>
        <dbReference type="Proteomes" id="UP000005226"/>
    </source>
</evidence>
<dbReference type="InterPro" id="IPR047887">
    <property type="entry name" value="ARHGAP20_PH"/>
</dbReference>
<evidence type="ECO:0000259" key="4">
    <source>
        <dbReference type="PROSITE" id="PS50238"/>
    </source>
</evidence>
<feature type="region of interest" description="Disordered" evidence="3">
    <location>
        <begin position="629"/>
        <end position="680"/>
    </location>
</feature>
<feature type="region of interest" description="Disordered" evidence="3">
    <location>
        <begin position="469"/>
        <end position="523"/>
    </location>
</feature>
<reference evidence="5" key="2">
    <citation type="submission" date="2025-08" db="UniProtKB">
        <authorList>
            <consortium name="Ensembl"/>
        </authorList>
    </citation>
    <scope>IDENTIFICATION</scope>
</reference>
<evidence type="ECO:0000256" key="1">
    <source>
        <dbReference type="ARBA" id="ARBA00022468"/>
    </source>
</evidence>
<dbReference type="SUPFAM" id="SSF50729">
    <property type="entry name" value="PH domain-like"/>
    <property type="match status" value="1"/>
</dbReference>
<dbReference type="GeneTree" id="ENSGT00940000157993"/>
<dbReference type="PANTHER" id="PTHR23179:SF26">
    <property type="entry name" value="T-CELL ACTIVATION RHO GTPASE-ACTIVATING PROTEIN"/>
    <property type="match status" value="1"/>
</dbReference>
<dbReference type="GO" id="GO:0035023">
    <property type="term" value="P:regulation of Rho protein signal transduction"/>
    <property type="evidence" value="ECO:0007669"/>
    <property type="project" value="InterPro"/>
</dbReference>
<dbReference type="InterPro" id="IPR008936">
    <property type="entry name" value="Rho_GTPase_activation_prot"/>
</dbReference>
<gene>
    <name evidence="5" type="primary">tagapb</name>
</gene>
<keyword evidence="2" id="KW-0597">Phosphoprotein</keyword>
<sequence length="859" mass="95452">MELSANGAATMRRGSYDDAALCLRPHLRHLAQRRRSAPSLAFGKALGIPWSPIREEASCWVTAEQSPFVLGLTSENGELLLDECVQVTEGSKTKDRHLFLFRDVIVFAKLKSNASYRLKHRVNLQDIWLYGFEDNLSDVEERGDVDLRVTLILAWALTLCWVFFCSPEVKERWLDTLHRIIDEAKARVGRCSSPPGVLMKMLSGSIPTKTLAGGGMEQFEFPLQGNAHANNRGDRSPPANETKWSLVRRLKKGPSFISRTRHSDTDSKTQLFGQPLFKICPDELSLPKPVTEMLLLLRRKGPSTEGVFRKPCNSKIMREIREQLNNGLEVDMEAQPAVLLVGLLKSFLKELPGSLLVSDLYDNWVAALDNEDNQQRVLELKRVADKLPGPNKVLLQHLICVLHHILESADTNKMDAHNLAVCIAPTLLHLNGAPLDEQKEKIEKVTELTQFLLEHFELLGENIPNLLDTDEDSISSQHHDSAYDSTDPDGDAEGAESVSLTHRSVGSASSLNPPGFTASPWQPDLTFDPKVPFNRRCSEPIILVSPDLKGLCGHAWSHDDCSVERRSFEEQPLKKQISDDSFLLRRSGGAKSVLSFPKLTSCSYVHPLHHTGGSRMKDSCSSLESAASNQSEGSVFTSSPVGSPLSTRKTNGTNQPSGATAAEQGAARPMSDQKRRSQSMRVATKVLLRTRSLGAFSRSSLKKDFPKENSFPCETLPEDSQSETDPPSEVLLKTRPLSAIEVFKLVDSRLPCRPPSYEHATQSTGLPPQYGSMTVHDAMERRSRPSSVNYDCSPACSVSLYTDCFNQMAQVNSSTVERPQPFRQRAMSESVSARTHEAVSRRCSQPVFEDFSYTKESYV</sequence>
<keyword evidence="6" id="KW-1185">Reference proteome</keyword>
<dbReference type="InterPro" id="IPR000198">
    <property type="entry name" value="RhoGAP_dom"/>
</dbReference>
<dbReference type="Pfam" id="PF00620">
    <property type="entry name" value="RhoGAP"/>
    <property type="match status" value="1"/>
</dbReference>
<dbReference type="Gene3D" id="1.10.555.10">
    <property type="entry name" value="Rho GTPase activation protein"/>
    <property type="match status" value="1"/>
</dbReference>
<protein>
    <submittedName>
        <fullName evidence="5">T cell activation RhoGTPase activating protein b</fullName>
    </submittedName>
</protein>
<dbReference type="InterPro" id="IPR011993">
    <property type="entry name" value="PH-like_dom_sf"/>
</dbReference>
<evidence type="ECO:0000313" key="5">
    <source>
        <dbReference type="Ensembl" id="ENSTRUP00000060908.1"/>
    </source>
</evidence>
<dbReference type="InterPro" id="IPR047886">
    <property type="entry name" value="ARHGAP20-like_RhoGAP"/>
</dbReference>
<name>A0A674MIE8_TAKRU</name>
<dbReference type="Proteomes" id="UP000005226">
    <property type="component" value="Chromosome 16"/>
</dbReference>
<dbReference type="CDD" id="cd04402">
    <property type="entry name" value="RhoGAP_ARHGAP20"/>
    <property type="match status" value="1"/>
</dbReference>
<dbReference type="GO" id="GO:0007165">
    <property type="term" value="P:signal transduction"/>
    <property type="evidence" value="ECO:0007669"/>
    <property type="project" value="InterPro"/>
</dbReference>
<keyword evidence="1" id="KW-0343">GTPase activation</keyword>
<dbReference type="Ensembl" id="ENSTRUT00000079933.1">
    <property type="protein sequence ID" value="ENSTRUP00000060908.1"/>
    <property type="gene ID" value="ENSTRUG00000031531.1"/>
</dbReference>
<accession>A0A674MIE8</accession>
<dbReference type="Gene3D" id="2.30.29.30">
    <property type="entry name" value="Pleckstrin-homology domain (PH domain)/Phosphotyrosine-binding domain (PTB)"/>
    <property type="match status" value="1"/>
</dbReference>
<evidence type="ECO:0000256" key="2">
    <source>
        <dbReference type="ARBA" id="ARBA00022553"/>
    </source>
</evidence>
<reference evidence="5 6" key="1">
    <citation type="journal article" date="2011" name="Genome Biol. Evol.">
        <title>Integration of the genetic map and genome assembly of fugu facilitates insights into distinct features of genome evolution in teleosts and mammals.</title>
        <authorList>
            <person name="Kai W."/>
            <person name="Kikuchi K."/>
            <person name="Tohari S."/>
            <person name="Chew A.K."/>
            <person name="Tay A."/>
            <person name="Fujiwara A."/>
            <person name="Hosoya S."/>
            <person name="Suetake H."/>
            <person name="Naruse K."/>
            <person name="Brenner S."/>
            <person name="Suzuki Y."/>
            <person name="Venkatesh B."/>
        </authorList>
    </citation>
    <scope>NUCLEOTIDE SEQUENCE [LARGE SCALE GENOMIC DNA]</scope>
</reference>